<proteinExistence type="inferred from homology"/>
<protein>
    <recommendedName>
        <fullName evidence="15">CAAX prenyl protease</fullName>
        <ecNumber evidence="15">3.4.24.84</ecNumber>
    </recommendedName>
</protein>
<dbReference type="Proteomes" id="UP000289738">
    <property type="component" value="Chromosome B02"/>
</dbReference>
<keyword evidence="19" id="KW-1185">Reference proteome</keyword>
<feature type="active site" description="Proton donor" evidence="13">
    <location>
        <position position="328"/>
    </location>
</feature>
<feature type="domain" description="Peptidase M48" evidence="16">
    <location>
        <begin position="214"/>
        <end position="300"/>
    </location>
</feature>
<dbReference type="GO" id="GO:0005789">
    <property type="term" value="C:endoplasmic reticulum membrane"/>
    <property type="evidence" value="ECO:0007669"/>
    <property type="project" value="UniProtKB-SubCell"/>
</dbReference>
<dbReference type="EC" id="3.4.24.84" evidence="15"/>
<evidence type="ECO:0000259" key="16">
    <source>
        <dbReference type="Pfam" id="PF01435"/>
    </source>
</evidence>
<feature type="domain" description="CAAX prenyl protease 1 N-terminal" evidence="17">
    <location>
        <begin position="27"/>
        <end position="210"/>
    </location>
</feature>
<feature type="transmembrane region" description="Helical" evidence="15">
    <location>
        <begin position="61"/>
        <end position="87"/>
    </location>
</feature>
<feature type="binding site" evidence="14">
    <location>
        <position position="284"/>
    </location>
    <ligand>
        <name>Zn(2+)</name>
        <dbReference type="ChEBI" id="CHEBI:29105"/>
        <note>catalytic</note>
    </ligand>
</feature>
<keyword evidence="7 14" id="KW-0862">Zinc</keyword>
<dbReference type="InterPro" id="IPR032456">
    <property type="entry name" value="Peptidase_M48_N"/>
</dbReference>
<evidence type="ECO:0000259" key="17">
    <source>
        <dbReference type="Pfam" id="PF16491"/>
    </source>
</evidence>
<evidence type="ECO:0000256" key="1">
    <source>
        <dbReference type="ARBA" id="ARBA00004477"/>
    </source>
</evidence>
<evidence type="ECO:0000256" key="14">
    <source>
        <dbReference type="PIRSR" id="PIRSR627057-2"/>
    </source>
</evidence>
<feature type="domain" description="Peptidase M48" evidence="16">
    <location>
        <begin position="301"/>
        <end position="380"/>
    </location>
</feature>
<dbReference type="CDD" id="cd07343">
    <property type="entry name" value="M48A_Zmpste24p_like"/>
    <property type="match status" value="1"/>
</dbReference>
<dbReference type="EMBL" id="SDMP01000012">
    <property type="protein sequence ID" value="RYR23908.1"/>
    <property type="molecule type" value="Genomic_DNA"/>
</dbReference>
<organism evidence="18 19">
    <name type="scientific">Arachis hypogaea</name>
    <name type="common">Peanut</name>
    <dbReference type="NCBI Taxonomy" id="3818"/>
    <lineage>
        <taxon>Eukaryota</taxon>
        <taxon>Viridiplantae</taxon>
        <taxon>Streptophyta</taxon>
        <taxon>Embryophyta</taxon>
        <taxon>Tracheophyta</taxon>
        <taxon>Spermatophyta</taxon>
        <taxon>Magnoliopsida</taxon>
        <taxon>eudicotyledons</taxon>
        <taxon>Gunneridae</taxon>
        <taxon>Pentapetalae</taxon>
        <taxon>rosids</taxon>
        <taxon>fabids</taxon>
        <taxon>Fabales</taxon>
        <taxon>Fabaceae</taxon>
        <taxon>Papilionoideae</taxon>
        <taxon>50 kb inversion clade</taxon>
        <taxon>dalbergioids sensu lato</taxon>
        <taxon>Dalbergieae</taxon>
        <taxon>Pterocarpus clade</taxon>
        <taxon>Arachis</taxon>
    </lineage>
</organism>
<evidence type="ECO:0000256" key="8">
    <source>
        <dbReference type="ARBA" id="ARBA00022989"/>
    </source>
</evidence>
<gene>
    <name evidence="18" type="ORF">Ahy_B02g057392</name>
</gene>
<dbReference type="InterPro" id="IPR027057">
    <property type="entry name" value="CAXX_Prtase_1"/>
</dbReference>
<feature type="binding site" evidence="14">
    <location>
        <position position="288"/>
    </location>
    <ligand>
        <name>Zn(2+)</name>
        <dbReference type="ChEBI" id="CHEBI:29105"/>
        <note>catalytic</note>
    </ligand>
</feature>
<comment type="similarity">
    <text evidence="12 15">Belongs to the peptidase M48A family.</text>
</comment>
<dbReference type="Gene3D" id="3.30.2010.10">
    <property type="entry name" value="Metalloproteases ('zincins'), catalytic domain"/>
    <property type="match status" value="1"/>
</dbReference>
<evidence type="ECO:0000256" key="11">
    <source>
        <dbReference type="ARBA" id="ARBA00044456"/>
    </source>
</evidence>
<feature type="transmembrane region" description="Helical" evidence="15">
    <location>
        <begin position="155"/>
        <end position="175"/>
    </location>
</feature>
<dbReference type="Pfam" id="PF01435">
    <property type="entry name" value="Peptidase_M48"/>
    <property type="match status" value="2"/>
</dbReference>
<keyword evidence="10 15" id="KW-0472">Membrane</keyword>
<keyword evidence="8 15" id="KW-1133">Transmembrane helix</keyword>
<evidence type="ECO:0000256" key="10">
    <source>
        <dbReference type="ARBA" id="ARBA00023136"/>
    </source>
</evidence>
<dbReference type="Pfam" id="PF16491">
    <property type="entry name" value="Peptidase_M48_N"/>
    <property type="match status" value="1"/>
</dbReference>
<comment type="catalytic activity">
    <reaction evidence="11 15">
        <text>Hydrolyzes the peptide bond -P2-(S-farnesyl or geranylgeranyl)C-P1'-P2'-P3'-COOH where P1' and P2' are amino acids with aliphatic side chains and P3' is any C-terminal residue.</text>
        <dbReference type="EC" id="3.4.24.84"/>
    </reaction>
</comment>
<dbReference type="GO" id="GO:0004222">
    <property type="term" value="F:metalloendopeptidase activity"/>
    <property type="evidence" value="ECO:0007669"/>
    <property type="project" value="UniProtKB-UniRule"/>
</dbReference>
<comment type="cofactor">
    <cofactor evidence="14 15">
        <name>Zn(2+)</name>
        <dbReference type="ChEBI" id="CHEBI:29105"/>
    </cofactor>
    <text evidence="14 15">Binds 1 zinc ion per subunit.</text>
</comment>
<evidence type="ECO:0000256" key="15">
    <source>
        <dbReference type="RuleBase" id="RU366005"/>
    </source>
</evidence>
<keyword evidence="3 15" id="KW-0812">Transmembrane</keyword>
<keyword evidence="6 15" id="KW-0256">Endoplasmic reticulum</keyword>
<dbReference type="FunFam" id="3.30.2010.10:FF:000005">
    <property type="entry name" value="CAAX prenyl protease"/>
    <property type="match status" value="1"/>
</dbReference>
<name>A0A445AC08_ARAHY</name>
<dbReference type="PANTHER" id="PTHR10120">
    <property type="entry name" value="CAAX PRENYL PROTEASE 1"/>
    <property type="match status" value="1"/>
</dbReference>
<keyword evidence="2 15" id="KW-0645">Protease</keyword>
<evidence type="ECO:0000256" key="5">
    <source>
        <dbReference type="ARBA" id="ARBA00022801"/>
    </source>
</evidence>
<evidence type="ECO:0000313" key="18">
    <source>
        <dbReference type="EMBL" id="RYR23908.1"/>
    </source>
</evidence>
<dbReference type="InterPro" id="IPR001915">
    <property type="entry name" value="Peptidase_M48"/>
</dbReference>
<feature type="active site" evidence="13">
    <location>
        <position position="285"/>
    </location>
</feature>
<keyword evidence="4 14" id="KW-0479">Metal-binding</keyword>
<keyword evidence="9 15" id="KW-0482">Metalloprotease</keyword>
<dbReference type="GO" id="GO:0071586">
    <property type="term" value="P:CAAX-box protein processing"/>
    <property type="evidence" value="ECO:0007669"/>
    <property type="project" value="UniProtKB-UniRule"/>
</dbReference>
<feature type="transmembrane region" description="Helical" evidence="15">
    <location>
        <begin position="181"/>
        <end position="203"/>
    </location>
</feature>
<evidence type="ECO:0000256" key="13">
    <source>
        <dbReference type="PIRSR" id="PIRSR627057-1"/>
    </source>
</evidence>
<evidence type="ECO:0000256" key="9">
    <source>
        <dbReference type="ARBA" id="ARBA00023049"/>
    </source>
</evidence>
<dbReference type="GO" id="GO:0046872">
    <property type="term" value="F:metal ion binding"/>
    <property type="evidence" value="ECO:0007669"/>
    <property type="project" value="UniProtKB-UniRule"/>
</dbReference>
<evidence type="ECO:0000256" key="12">
    <source>
        <dbReference type="ARBA" id="ARBA00060927"/>
    </source>
</evidence>
<sequence>MAFPYMEAVVGFMIFMYFFETYLDIRQHKALKLPTLPKTLEGVISQDKFLKSRAYSLDKSYFHFVHEFVTIVMDSTILYFRVLPWFWKKSEHLVTLVGLNAENEILHTLGFLAGVMIWSQITDLPFSLYSTFVIEARHGFNKQTIWLFFRDMIKGMLIAIVIGPPIVAAIIVIVQKGSPYLAIYLWGFMLVLSLVMMTIYPVLIAPLFNKFTPLPDGTLREKIEKLAASLKFPLKKLFVVDGSTRSSHSNAYMYGFFKNKRIVLYDTLIQQCKNDDEVVAVIAHELGHWKLNHTVYSFVAVQHTVIPIQHLVSFGLNLVSRSFEFQADAFAKKLGYAAELRDALVKLQEENLSAMNTDPWYSAYHYSHPPLVERLAAIDKSDKKEK</sequence>
<feature type="binding site" evidence="14">
    <location>
        <position position="324"/>
    </location>
    <ligand>
        <name>Zn(2+)</name>
        <dbReference type="ChEBI" id="CHEBI:29105"/>
        <note>catalytic</note>
    </ligand>
</feature>
<reference evidence="18 19" key="1">
    <citation type="submission" date="2019-01" db="EMBL/GenBank/DDBJ databases">
        <title>Sequencing of cultivated peanut Arachis hypogaea provides insights into genome evolution and oil improvement.</title>
        <authorList>
            <person name="Chen X."/>
        </authorList>
    </citation>
    <scope>NUCLEOTIDE SEQUENCE [LARGE SCALE GENOMIC DNA]</scope>
    <source>
        <strain evidence="19">cv. Fuhuasheng</strain>
        <tissue evidence="18">Leaves</tissue>
    </source>
</reference>
<evidence type="ECO:0000313" key="19">
    <source>
        <dbReference type="Proteomes" id="UP000289738"/>
    </source>
</evidence>
<evidence type="ECO:0000256" key="3">
    <source>
        <dbReference type="ARBA" id="ARBA00022692"/>
    </source>
</evidence>
<comment type="function">
    <text evidence="15">Proteolytically removes the C-terminal three residues of farnesylated proteins.</text>
</comment>
<comment type="caution">
    <text evidence="18">The sequence shown here is derived from an EMBL/GenBank/DDBJ whole genome shotgun (WGS) entry which is preliminary data.</text>
</comment>
<feature type="transmembrane region" description="Helical" evidence="15">
    <location>
        <begin position="6"/>
        <end position="23"/>
    </location>
</feature>
<keyword evidence="5 15" id="KW-0378">Hydrolase</keyword>
<accession>A0A445AC08</accession>
<comment type="caution">
    <text evidence="15">Lacks conserved residue(s) required for the propagation of feature annotation.</text>
</comment>
<evidence type="ECO:0000256" key="7">
    <source>
        <dbReference type="ARBA" id="ARBA00022833"/>
    </source>
</evidence>
<evidence type="ECO:0000256" key="6">
    <source>
        <dbReference type="ARBA" id="ARBA00022824"/>
    </source>
</evidence>
<evidence type="ECO:0000256" key="4">
    <source>
        <dbReference type="ARBA" id="ARBA00022723"/>
    </source>
</evidence>
<comment type="subcellular location">
    <subcellularLocation>
        <location evidence="1 15">Endoplasmic reticulum membrane</location>
        <topology evidence="1 15">Multi-pass membrane protein</topology>
    </subcellularLocation>
</comment>
<dbReference type="AlphaFoldDB" id="A0A445AC08"/>
<evidence type="ECO:0000256" key="2">
    <source>
        <dbReference type="ARBA" id="ARBA00022670"/>
    </source>
</evidence>